<accession>A0A8J3FPT2</accession>
<dbReference type="EMBL" id="BMMX01000015">
    <property type="protein sequence ID" value="GGK98107.1"/>
    <property type="molecule type" value="Genomic_DNA"/>
</dbReference>
<evidence type="ECO:0008006" key="3">
    <source>
        <dbReference type="Google" id="ProtNLM"/>
    </source>
</evidence>
<dbReference type="RefSeq" id="WP_189080334.1">
    <property type="nucleotide sequence ID" value="NZ_BMMX01000015.1"/>
</dbReference>
<sequence>MRVGIRCDAGGRTGVGHLIRCVALAEELVGRGVPVHFLSDLGGFAWAEQQLAGRGLPRHPAPDGPDALVAAADRLGLDALVLDSYELSGAHGAALRASGRTVLAVVDADLRGQQADVYVDQNLDAELAAPDLPPGAVRLAGLRYALLRTAVRELRPPAAPGADPGRVPRVVCFFGGTDAYRAAPVLAGLLIRTGAPFDATVIGADEGLRAEVRALATGPGQLVEVLAPTDDLPKLLAGADVAVSASGTSTWELLCLGLPAALVWVVDNQIVGYGRAVERGLAAGVGHLPSLREPGSAEALAAVAVLRDLLTDAAARAALAARAWAAVDGRGVARVADELIGRAADAVP</sequence>
<dbReference type="Proteomes" id="UP000656042">
    <property type="component" value="Unassembled WGS sequence"/>
</dbReference>
<reference evidence="1" key="1">
    <citation type="journal article" date="2014" name="Int. J. Syst. Evol. Microbiol.">
        <title>Complete genome sequence of Corynebacterium casei LMG S-19264T (=DSM 44701T), isolated from a smear-ripened cheese.</title>
        <authorList>
            <consortium name="US DOE Joint Genome Institute (JGI-PGF)"/>
            <person name="Walter F."/>
            <person name="Albersmeier A."/>
            <person name="Kalinowski J."/>
            <person name="Ruckert C."/>
        </authorList>
    </citation>
    <scope>NUCLEOTIDE SEQUENCE</scope>
    <source>
        <strain evidence="1">CGMCC 4.7299</strain>
    </source>
</reference>
<organism evidence="1 2">
    <name type="scientific">Mangrovihabitans endophyticus</name>
    <dbReference type="NCBI Taxonomy" id="1751298"/>
    <lineage>
        <taxon>Bacteria</taxon>
        <taxon>Bacillati</taxon>
        <taxon>Actinomycetota</taxon>
        <taxon>Actinomycetes</taxon>
        <taxon>Micromonosporales</taxon>
        <taxon>Micromonosporaceae</taxon>
        <taxon>Mangrovihabitans</taxon>
    </lineage>
</organism>
<protein>
    <recommendedName>
        <fullName evidence="3">Spore coat protein</fullName>
    </recommendedName>
</protein>
<comment type="caution">
    <text evidence="1">The sequence shown here is derived from an EMBL/GenBank/DDBJ whole genome shotgun (WGS) entry which is preliminary data.</text>
</comment>
<gene>
    <name evidence="1" type="ORF">GCM10012284_35450</name>
</gene>
<dbReference type="AlphaFoldDB" id="A0A8J3FPT2"/>
<reference evidence="1" key="2">
    <citation type="submission" date="2020-09" db="EMBL/GenBank/DDBJ databases">
        <authorList>
            <person name="Sun Q."/>
            <person name="Zhou Y."/>
        </authorList>
    </citation>
    <scope>NUCLEOTIDE SEQUENCE</scope>
    <source>
        <strain evidence="1">CGMCC 4.7299</strain>
    </source>
</reference>
<evidence type="ECO:0000313" key="2">
    <source>
        <dbReference type="Proteomes" id="UP000656042"/>
    </source>
</evidence>
<proteinExistence type="predicted"/>
<name>A0A8J3FPT2_9ACTN</name>
<dbReference type="Gene3D" id="3.40.50.11190">
    <property type="match status" value="1"/>
</dbReference>
<evidence type="ECO:0000313" key="1">
    <source>
        <dbReference type="EMBL" id="GGK98107.1"/>
    </source>
</evidence>
<keyword evidence="2" id="KW-1185">Reference proteome</keyword>
<dbReference type="SUPFAM" id="SSF53756">
    <property type="entry name" value="UDP-Glycosyltransferase/glycogen phosphorylase"/>
    <property type="match status" value="1"/>
</dbReference>
<dbReference type="Gene3D" id="3.40.50.2000">
    <property type="entry name" value="Glycogen Phosphorylase B"/>
    <property type="match status" value="1"/>
</dbReference>